<gene>
    <name evidence="1" type="ORF">MM415B01221_0002</name>
</gene>
<name>A0A6M3IR36_9ZZZZ</name>
<keyword evidence="1" id="KW-0378">Hydrolase</keyword>
<dbReference type="GO" id="GO:0004519">
    <property type="term" value="F:endonuclease activity"/>
    <property type="evidence" value="ECO:0007669"/>
    <property type="project" value="UniProtKB-KW"/>
</dbReference>
<accession>A0A6M3IR36</accession>
<keyword evidence="1" id="KW-0255">Endonuclease</keyword>
<proteinExistence type="predicted"/>
<sequence length="123" mass="14406">MSLETRKAYMERFRQEHKKERSKANCIWAKAHKDKVNQWARNRRRRLRVEALRLLGGKCVRCGFTNQKALQIDHINGKGRQNISSFSNSSAYLKAVIVSTENKEGIYQLLCANCNQIKRYEDC</sequence>
<dbReference type="AlphaFoldDB" id="A0A6M3IR36"/>
<organism evidence="1">
    <name type="scientific">viral metagenome</name>
    <dbReference type="NCBI Taxonomy" id="1070528"/>
    <lineage>
        <taxon>unclassified sequences</taxon>
        <taxon>metagenomes</taxon>
        <taxon>organismal metagenomes</taxon>
    </lineage>
</organism>
<protein>
    <submittedName>
        <fullName evidence="1">Putative homing endonuclease</fullName>
    </submittedName>
</protein>
<dbReference type="EMBL" id="MT141388">
    <property type="protein sequence ID" value="QJA59893.1"/>
    <property type="molecule type" value="Genomic_DNA"/>
</dbReference>
<reference evidence="1" key="1">
    <citation type="submission" date="2020-03" db="EMBL/GenBank/DDBJ databases">
        <title>The deep terrestrial virosphere.</title>
        <authorList>
            <person name="Holmfeldt K."/>
            <person name="Nilsson E."/>
            <person name="Simone D."/>
            <person name="Lopez-Fernandez M."/>
            <person name="Wu X."/>
            <person name="de Brujin I."/>
            <person name="Lundin D."/>
            <person name="Andersson A."/>
            <person name="Bertilsson S."/>
            <person name="Dopson M."/>
        </authorList>
    </citation>
    <scope>NUCLEOTIDE SEQUENCE</scope>
    <source>
        <strain evidence="1">MM415B01221</strain>
    </source>
</reference>
<evidence type="ECO:0000313" key="1">
    <source>
        <dbReference type="EMBL" id="QJA59893.1"/>
    </source>
</evidence>
<keyword evidence="1" id="KW-0540">Nuclease</keyword>